<comment type="caution">
    <text evidence="2">The sequence shown here is derived from an EMBL/GenBank/DDBJ whole genome shotgun (WGS) entry which is preliminary data.</text>
</comment>
<name>A0A815VD12_9BILA</name>
<dbReference type="EMBL" id="CAJOBC010090018">
    <property type="protein sequence ID" value="CAF4386669.1"/>
    <property type="molecule type" value="Genomic_DNA"/>
</dbReference>
<protein>
    <submittedName>
        <fullName evidence="2">Uncharacterized protein</fullName>
    </submittedName>
</protein>
<proteinExistence type="predicted"/>
<dbReference type="EMBL" id="CAJNOQ010024447">
    <property type="protein sequence ID" value="CAF1527512.1"/>
    <property type="molecule type" value="Genomic_DNA"/>
</dbReference>
<keyword evidence="4" id="KW-1185">Reference proteome</keyword>
<dbReference type="Gene3D" id="3.90.176.10">
    <property type="entry name" value="Toxin ADP-ribosyltransferase, Chain A, domain 1"/>
    <property type="match status" value="1"/>
</dbReference>
<sequence length="720" mass="84877">MARSVPKATLNSFNLKLEDNLNEYVVLTIGKYDRDNLRENLLMMVCEDRLRGFDGINSSLTFIDLRHDTNIFVIISGRLGKKYARLFATKPQITGLYVYCIDENKHLTWTKKLQKIRCTVSNPTQLLSRLHADIKQVSGRWPIGEQSFQKSSSITSEWYHLFLLAISYRPQCIEKSYREMFDECRVYYRGNPSMLKQINNFAETYKPSEAIREYTRESFLYRIVNRALRTQNMEIIKKFSPFIADLNYQLHKHHQEYYHSKNHSIRAVYRGQMLSVDELEYLRSVCKSRNPIIKLTTFCSASLDPAVALNFALSQNDRVPCLFEIIITNKYDMEQSHDTDYRQAFADISSLSFMPHEQEVLFSLLTHFRIKNVDDSIIHPDHPWVLIVLELDTDKKRESEYSHFYIIKCIENEKDPQNYADILNLFQANTQDEVKFNKMNWKKWWSNLSKFWGTNKQGEQSLLLIFYQCFTEDKDWSRKAVAMYKELLHSHSEIQLLQSSFPLLFGAYKTFQVTPTKWIALYEDYLKQFCTANTKQVIECLYFAGETYEMISDKERALESYQTAIALNLNDEHQMNRKIEDRLRKLQKSSKTIATMHSNRRAAINDTDKDIQRMYQAQEEQWSTFWKLRRNAAPNASKLIHLRALRDYLMRREDWYGASDLKMILRLPDENTQNLSVEGYRSYFLPASLLLGLEAIREETPSTAVPPMTTLDPFDYLDLS</sequence>
<evidence type="ECO:0000313" key="4">
    <source>
        <dbReference type="Proteomes" id="UP000663829"/>
    </source>
</evidence>
<dbReference type="AlphaFoldDB" id="A0A815VD12"/>
<organism evidence="2 4">
    <name type="scientific">Didymodactylos carnosus</name>
    <dbReference type="NCBI Taxonomy" id="1234261"/>
    <lineage>
        <taxon>Eukaryota</taxon>
        <taxon>Metazoa</taxon>
        <taxon>Spiralia</taxon>
        <taxon>Gnathifera</taxon>
        <taxon>Rotifera</taxon>
        <taxon>Eurotatoria</taxon>
        <taxon>Bdelloidea</taxon>
        <taxon>Philodinida</taxon>
        <taxon>Philodinidae</taxon>
        <taxon>Didymodactylos</taxon>
    </lineage>
</organism>
<dbReference type="InterPro" id="IPR019734">
    <property type="entry name" value="TPR_rpt"/>
</dbReference>
<evidence type="ECO:0000313" key="3">
    <source>
        <dbReference type="EMBL" id="CAF4386669.1"/>
    </source>
</evidence>
<feature type="repeat" description="TPR" evidence="1">
    <location>
        <begin position="538"/>
        <end position="571"/>
    </location>
</feature>
<dbReference type="Proteomes" id="UP000663829">
    <property type="component" value="Unassembled WGS sequence"/>
</dbReference>
<dbReference type="OrthoDB" id="10055547at2759"/>
<reference evidence="2" key="1">
    <citation type="submission" date="2021-02" db="EMBL/GenBank/DDBJ databases">
        <authorList>
            <person name="Nowell W R."/>
        </authorList>
    </citation>
    <scope>NUCLEOTIDE SEQUENCE</scope>
</reference>
<gene>
    <name evidence="2" type="ORF">GPM918_LOCUS37864</name>
    <name evidence="3" type="ORF">SRO942_LOCUS38652</name>
</gene>
<dbReference type="PROSITE" id="PS51996">
    <property type="entry name" value="TR_MART"/>
    <property type="match status" value="1"/>
</dbReference>
<evidence type="ECO:0000313" key="2">
    <source>
        <dbReference type="EMBL" id="CAF1527512.1"/>
    </source>
</evidence>
<evidence type="ECO:0000256" key="1">
    <source>
        <dbReference type="PROSITE-ProRule" id="PRU00339"/>
    </source>
</evidence>
<keyword evidence="1" id="KW-0802">TPR repeat</keyword>
<dbReference type="Proteomes" id="UP000681722">
    <property type="component" value="Unassembled WGS sequence"/>
</dbReference>
<accession>A0A815VD12</accession>
<dbReference type="SUPFAM" id="SSF56399">
    <property type="entry name" value="ADP-ribosylation"/>
    <property type="match status" value="1"/>
</dbReference>
<dbReference type="PROSITE" id="PS50005">
    <property type="entry name" value="TPR"/>
    <property type="match status" value="1"/>
</dbReference>